<feature type="transmembrane region" description="Helical" evidence="1">
    <location>
        <begin position="122"/>
        <end position="144"/>
    </location>
</feature>
<organism evidence="2">
    <name type="scientific">hydrothermal vent metagenome</name>
    <dbReference type="NCBI Taxonomy" id="652676"/>
    <lineage>
        <taxon>unclassified sequences</taxon>
        <taxon>metagenomes</taxon>
        <taxon>ecological metagenomes</taxon>
    </lineage>
</organism>
<dbReference type="AlphaFoldDB" id="A0A3B0RH73"/>
<evidence type="ECO:0000313" key="2">
    <source>
        <dbReference type="EMBL" id="VAV91151.1"/>
    </source>
</evidence>
<feature type="transmembrane region" description="Helical" evidence="1">
    <location>
        <begin position="312"/>
        <end position="330"/>
    </location>
</feature>
<feature type="transmembrane region" description="Helical" evidence="1">
    <location>
        <begin position="376"/>
        <end position="396"/>
    </location>
</feature>
<evidence type="ECO:0000256" key="1">
    <source>
        <dbReference type="SAM" id="Phobius"/>
    </source>
</evidence>
<dbReference type="EMBL" id="UOEE01000122">
    <property type="protein sequence ID" value="VAV91151.1"/>
    <property type="molecule type" value="Genomic_DNA"/>
</dbReference>
<proteinExistence type="predicted"/>
<feature type="transmembrane region" description="Helical" evidence="1">
    <location>
        <begin position="156"/>
        <end position="174"/>
    </location>
</feature>
<keyword evidence="1" id="KW-0472">Membrane</keyword>
<gene>
    <name evidence="2" type="ORF">MNBD_ALPHA06-1383</name>
</gene>
<feature type="transmembrane region" description="Helical" evidence="1">
    <location>
        <begin position="34"/>
        <end position="55"/>
    </location>
</feature>
<accession>A0A3B0RH73</accession>
<feature type="transmembrane region" description="Helical" evidence="1">
    <location>
        <begin position="96"/>
        <end position="116"/>
    </location>
</feature>
<protein>
    <submittedName>
        <fullName evidence="2">NnrS protein involved in response to NO</fullName>
    </submittedName>
</protein>
<feature type="transmembrane region" description="Helical" evidence="1">
    <location>
        <begin position="285"/>
        <end position="305"/>
    </location>
</feature>
<feature type="transmembrane region" description="Helical" evidence="1">
    <location>
        <begin position="232"/>
        <end position="265"/>
    </location>
</feature>
<feature type="transmembrane region" description="Helical" evidence="1">
    <location>
        <begin position="342"/>
        <end position="364"/>
    </location>
</feature>
<feature type="transmembrane region" description="Helical" evidence="1">
    <location>
        <begin position="186"/>
        <end position="207"/>
    </location>
</feature>
<sequence>MPKTKPISSARQDKINQRRQYKGPVFFSQGFRPLFLGAALWAILAIVLWLASWLGSPLFGLAVDANWHIHEMLFGFAPAAVCGFLLTAIPNWTGRLPVRGVLLMLLSAFWLAGRIAMLMQPILGQTVSAGIDVVFLLALSLAVFREIIAGRNWKNLKIAFILAGLTLANIWFHLETAGIVYANEYGVRAAVSLLVLLIALIGGRIIPSFTRNTLKKRGATALPAPFSNSDRFTLVATLITGISFTFIPNSLLTAALALVCSILHFERLTRWRGLHVLFEPMLWVLHLAYLWIGIGFALMASSLFLQAPTMSAAIHAFTTGAFASMILAVMTRASRGHTGRALVANLWTTAIYISISLAAILRVLGSIFAGSLYHQMASVFWVAAFGIFVIAYWPVLVGKNLRVSGK</sequence>
<reference evidence="2" key="1">
    <citation type="submission" date="2018-06" db="EMBL/GenBank/DDBJ databases">
        <authorList>
            <person name="Zhirakovskaya E."/>
        </authorList>
    </citation>
    <scope>NUCLEOTIDE SEQUENCE</scope>
</reference>
<dbReference type="Pfam" id="PF05940">
    <property type="entry name" value="NnrS"/>
    <property type="match status" value="1"/>
</dbReference>
<feature type="transmembrane region" description="Helical" evidence="1">
    <location>
        <begin position="67"/>
        <end position="89"/>
    </location>
</feature>
<keyword evidence="1" id="KW-0812">Transmembrane</keyword>
<name>A0A3B0RH73_9ZZZZ</name>
<keyword evidence="1" id="KW-1133">Transmembrane helix</keyword>
<dbReference type="InterPro" id="IPR010266">
    <property type="entry name" value="NnrS"/>
</dbReference>